<keyword evidence="5" id="KW-0819">tRNA processing</keyword>
<comment type="similarity">
    <text evidence="3">Belongs to the RNase Z family.</text>
</comment>
<evidence type="ECO:0000256" key="10">
    <source>
        <dbReference type="ARBA" id="ARBA00022833"/>
    </source>
</evidence>
<evidence type="ECO:0000256" key="4">
    <source>
        <dbReference type="ARBA" id="ARBA00012477"/>
    </source>
</evidence>
<evidence type="ECO:0000256" key="3">
    <source>
        <dbReference type="ARBA" id="ARBA00007823"/>
    </source>
</evidence>
<proteinExistence type="inferred from homology"/>
<keyword evidence="9" id="KW-0378">Hydrolase</keyword>
<comment type="catalytic activity">
    <reaction evidence="1">
        <text>Endonucleolytic cleavage of RNA, removing extra 3' nucleotides from tRNA precursor, generating 3' termini of tRNAs. A 3'-hydroxy group is left at the tRNA terminus and a 5'-phosphoryl group is left at the trailer molecule.</text>
        <dbReference type="EC" id="3.1.26.11"/>
    </reaction>
</comment>
<dbReference type="InterPro" id="IPR036866">
    <property type="entry name" value="RibonucZ/Hydroxyglut_hydro"/>
</dbReference>
<evidence type="ECO:0000313" key="11">
    <source>
        <dbReference type="EMBL" id="RIB03474.1"/>
    </source>
</evidence>
<dbReference type="EMBL" id="QKWP01002398">
    <property type="protein sequence ID" value="RIB03474.1"/>
    <property type="molecule type" value="Genomic_DNA"/>
</dbReference>
<comment type="caution">
    <text evidence="11">The sequence shown here is derived from an EMBL/GenBank/DDBJ whole genome shotgun (WGS) entry which is preliminary data.</text>
</comment>
<evidence type="ECO:0000256" key="6">
    <source>
        <dbReference type="ARBA" id="ARBA00022722"/>
    </source>
</evidence>
<dbReference type="Gene3D" id="3.60.15.10">
    <property type="entry name" value="Ribonuclease Z/Hydroxyacylglutathione hydrolase-like"/>
    <property type="match status" value="1"/>
</dbReference>
<dbReference type="AlphaFoldDB" id="A0A397TZV3"/>
<name>A0A397TZV3_9GLOM</name>
<dbReference type="GO" id="GO:0046872">
    <property type="term" value="F:metal ion binding"/>
    <property type="evidence" value="ECO:0007669"/>
    <property type="project" value="UniProtKB-KW"/>
</dbReference>
<keyword evidence="8" id="KW-0255">Endonuclease</keyword>
<dbReference type="OrthoDB" id="527344at2759"/>
<evidence type="ECO:0000256" key="7">
    <source>
        <dbReference type="ARBA" id="ARBA00022723"/>
    </source>
</evidence>
<keyword evidence="12" id="KW-1185">Reference proteome</keyword>
<dbReference type="PANTHER" id="PTHR12553">
    <property type="entry name" value="ZINC PHOSPHODIESTERASE ELAC PROTEIN 2"/>
    <property type="match status" value="1"/>
</dbReference>
<evidence type="ECO:0000313" key="12">
    <source>
        <dbReference type="Proteomes" id="UP000266673"/>
    </source>
</evidence>
<dbReference type="SUPFAM" id="SSF56281">
    <property type="entry name" value="Metallo-hydrolase/oxidoreductase"/>
    <property type="match status" value="1"/>
</dbReference>
<dbReference type="STRING" id="44941.A0A397TZV3"/>
<dbReference type="GO" id="GO:0042781">
    <property type="term" value="F:3'-tRNA processing endoribonuclease activity"/>
    <property type="evidence" value="ECO:0007669"/>
    <property type="project" value="UniProtKB-EC"/>
</dbReference>
<dbReference type="InterPro" id="IPR047151">
    <property type="entry name" value="RNZ2-like"/>
</dbReference>
<evidence type="ECO:0000256" key="1">
    <source>
        <dbReference type="ARBA" id="ARBA00000402"/>
    </source>
</evidence>
<evidence type="ECO:0000256" key="5">
    <source>
        <dbReference type="ARBA" id="ARBA00022694"/>
    </source>
</evidence>
<evidence type="ECO:0000256" key="2">
    <source>
        <dbReference type="ARBA" id="ARBA00001947"/>
    </source>
</evidence>
<keyword evidence="6" id="KW-0540">Nuclease</keyword>
<gene>
    <name evidence="11" type="ORF">C2G38_2224933</name>
</gene>
<dbReference type="GO" id="GO:1990180">
    <property type="term" value="P:mitochondrial tRNA 3'-end processing"/>
    <property type="evidence" value="ECO:0007669"/>
    <property type="project" value="TreeGrafter"/>
</dbReference>
<evidence type="ECO:0000256" key="9">
    <source>
        <dbReference type="ARBA" id="ARBA00022801"/>
    </source>
</evidence>
<keyword evidence="7" id="KW-0479">Metal-binding</keyword>
<dbReference type="GO" id="GO:0005739">
    <property type="term" value="C:mitochondrion"/>
    <property type="evidence" value="ECO:0007669"/>
    <property type="project" value="TreeGrafter"/>
</dbReference>
<keyword evidence="10" id="KW-0862">Zinc</keyword>
<comment type="cofactor">
    <cofactor evidence="2">
        <name>Zn(2+)</name>
        <dbReference type="ChEBI" id="CHEBI:29105"/>
    </cofactor>
</comment>
<dbReference type="Proteomes" id="UP000266673">
    <property type="component" value="Unassembled WGS sequence"/>
</dbReference>
<dbReference type="PANTHER" id="PTHR12553:SF49">
    <property type="entry name" value="ZINC PHOSPHODIESTERASE ELAC PROTEIN 2"/>
    <property type="match status" value="1"/>
</dbReference>
<sequence>MTVYLIIQINLKLPIIDFPYEPSFKIYTSNLPELFDHNDENSRVVKELNENIKYLNIATQVQEEVAKATTKATDIPRNNVIVITLGTGSTLPAKYRNVSSMLLTMPNNGCILLDVGEGTFAALLRLFSSCGKSHD</sequence>
<organism evidence="11 12">
    <name type="scientific">Gigaspora rosea</name>
    <dbReference type="NCBI Taxonomy" id="44941"/>
    <lineage>
        <taxon>Eukaryota</taxon>
        <taxon>Fungi</taxon>
        <taxon>Fungi incertae sedis</taxon>
        <taxon>Mucoromycota</taxon>
        <taxon>Glomeromycotina</taxon>
        <taxon>Glomeromycetes</taxon>
        <taxon>Diversisporales</taxon>
        <taxon>Gigasporaceae</taxon>
        <taxon>Gigaspora</taxon>
    </lineage>
</organism>
<dbReference type="EC" id="3.1.26.11" evidence="4"/>
<reference evidence="11 12" key="1">
    <citation type="submission" date="2018-06" db="EMBL/GenBank/DDBJ databases">
        <title>Comparative genomics reveals the genomic features of Rhizophagus irregularis, R. cerebriforme, R. diaphanum and Gigaspora rosea, and their symbiotic lifestyle signature.</title>
        <authorList>
            <person name="Morin E."/>
            <person name="San Clemente H."/>
            <person name="Chen E.C.H."/>
            <person name="De La Providencia I."/>
            <person name="Hainaut M."/>
            <person name="Kuo A."/>
            <person name="Kohler A."/>
            <person name="Murat C."/>
            <person name="Tang N."/>
            <person name="Roy S."/>
            <person name="Loubradou J."/>
            <person name="Henrissat B."/>
            <person name="Grigoriev I.V."/>
            <person name="Corradi N."/>
            <person name="Roux C."/>
            <person name="Martin F.M."/>
        </authorList>
    </citation>
    <scope>NUCLEOTIDE SEQUENCE [LARGE SCALE GENOMIC DNA]</scope>
    <source>
        <strain evidence="11 12">DAOM 194757</strain>
    </source>
</reference>
<accession>A0A397TZV3</accession>
<evidence type="ECO:0000256" key="8">
    <source>
        <dbReference type="ARBA" id="ARBA00022759"/>
    </source>
</evidence>
<protein>
    <recommendedName>
        <fullName evidence="4">ribonuclease Z</fullName>
        <ecNumber evidence="4">3.1.26.11</ecNumber>
    </recommendedName>
</protein>